<sequence>MKLRAWQTNCVNTAFEKYLAGHQHFMCLATPGAGKTIMASQVAKRLLLQGHIDFVLCFSPSAVVAQGIRETFASQLGCNFEGGIGDTGASYTYQGMLYRKDSFWQLLKRHKVLVVFDEIHHCAGSCELDANSWGAKILTEIQGYAAYTLALTGTPWRSDSAPIVLASYTDDDGQVLCDYSYGLADAITDGVCRVPKIVLVDNDKLQITRDGETESFSSFNELLKSKSASYLSIITQYDAMKYVLQKGCETLAKLRKSNSNPGGLVVAASVSHANMLLKILVNELGQTAEIVTYHERNPLVKIEQFKQANIQWIVSVGMISEGTDIPRLQVCCHLSTVKTELYFRQVLGRILRKTSTPNQEAWLYTLAEERLSIYAERVEQNIPEAFSNPNNSAFGEAELSIQTGSQPVTNHEEIDLSLGAVSNDSICGFGHIEDDPSFPRLLLGDFRERLISAFM</sequence>
<dbReference type="RefSeq" id="WP_160653799.1">
    <property type="nucleotide sequence ID" value="NZ_RSEJ01000018.1"/>
</dbReference>
<dbReference type="SUPFAM" id="SSF52540">
    <property type="entry name" value="P-loop containing nucleoside triphosphate hydrolases"/>
    <property type="match status" value="1"/>
</dbReference>
<comment type="caution">
    <text evidence="2">The sequence shown here is derived from an EMBL/GenBank/DDBJ whole genome shotgun (WGS) entry which is preliminary data.</text>
</comment>
<evidence type="ECO:0000313" key="2">
    <source>
        <dbReference type="EMBL" id="NBI54210.1"/>
    </source>
</evidence>
<feature type="domain" description="Helicase/UvrB N-terminal" evidence="1">
    <location>
        <begin position="1"/>
        <end position="155"/>
    </location>
</feature>
<gene>
    <name evidence="2" type="ORF">EIZ48_16810</name>
</gene>
<protein>
    <submittedName>
        <fullName evidence="2">Diguanylate cyclase</fullName>
    </submittedName>
</protein>
<proteinExistence type="predicted"/>
<dbReference type="Proteomes" id="UP000738517">
    <property type="component" value="Unassembled WGS sequence"/>
</dbReference>
<evidence type="ECO:0000313" key="3">
    <source>
        <dbReference type="Proteomes" id="UP000738517"/>
    </source>
</evidence>
<dbReference type="EMBL" id="RSEJ01000018">
    <property type="protein sequence ID" value="NBI54210.1"/>
    <property type="molecule type" value="Genomic_DNA"/>
</dbReference>
<keyword evidence="3" id="KW-1185">Reference proteome</keyword>
<dbReference type="InterPro" id="IPR006935">
    <property type="entry name" value="Helicase/UvrB_N"/>
</dbReference>
<organism evidence="2 3">
    <name type="scientific">Photobacterium alginatilyticum</name>
    <dbReference type="NCBI Taxonomy" id="1775171"/>
    <lineage>
        <taxon>Bacteria</taxon>
        <taxon>Pseudomonadati</taxon>
        <taxon>Pseudomonadota</taxon>
        <taxon>Gammaproteobacteria</taxon>
        <taxon>Vibrionales</taxon>
        <taxon>Vibrionaceae</taxon>
        <taxon>Photobacterium</taxon>
    </lineage>
</organism>
<dbReference type="Gene3D" id="3.40.50.300">
    <property type="entry name" value="P-loop containing nucleotide triphosphate hydrolases"/>
    <property type="match status" value="2"/>
</dbReference>
<accession>A0ABW9YKC7</accession>
<dbReference type="PANTHER" id="PTHR47396:SF1">
    <property type="entry name" value="ATP-DEPENDENT HELICASE IRC3-RELATED"/>
    <property type="match status" value="1"/>
</dbReference>
<reference evidence="2 3" key="1">
    <citation type="journal article" date="2017" name="Int. J. Syst. Evol. Microbiol.">
        <title>Photobacterium alginatilyticum sp. nov., a marine bacterium isolated from bottom seawater.</title>
        <authorList>
            <person name="Wang X."/>
            <person name="Wang Y."/>
            <person name="Yang X."/>
            <person name="Sun H."/>
            <person name="Li B."/>
            <person name="Zhang X.H."/>
        </authorList>
    </citation>
    <scope>NUCLEOTIDE SEQUENCE [LARGE SCALE GENOMIC DNA]</scope>
    <source>
        <strain evidence="2 3">P03D4</strain>
    </source>
</reference>
<dbReference type="PANTHER" id="PTHR47396">
    <property type="entry name" value="TYPE I RESTRICTION ENZYME ECOKI R PROTEIN"/>
    <property type="match status" value="1"/>
</dbReference>
<dbReference type="Pfam" id="PF04851">
    <property type="entry name" value="ResIII"/>
    <property type="match status" value="1"/>
</dbReference>
<dbReference type="InterPro" id="IPR027417">
    <property type="entry name" value="P-loop_NTPase"/>
</dbReference>
<name>A0ABW9YKC7_9GAMM</name>
<evidence type="ECO:0000259" key="1">
    <source>
        <dbReference type="Pfam" id="PF04851"/>
    </source>
</evidence>
<dbReference type="InterPro" id="IPR050742">
    <property type="entry name" value="Helicase_Restrict-Modif_Enz"/>
</dbReference>